<keyword evidence="1" id="KW-0472">Membrane</keyword>
<feature type="transmembrane region" description="Helical" evidence="1">
    <location>
        <begin position="52"/>
        <end position="74"/>
    </location>
</feature>
<feature type="transmembrane region" description="Helical" evidence="1">
    <location>
        <begin position="20"/>
        <end position="40"/>
    </location>
</feature>
<reference evidence="2" key="1">
    <citation type="submission" date="2022-11" db="EMBL/GenBank/DDBJ databases">
        <title>Nonomuraea corallina sp. nov., a new species of the genus Nonomuraea isolated from sea side sediment in Thai sea.</title>
        <authorList>
            <person name="Ngamcharungchit C."/>
            <person name="Matsumoto A."/>
            <person name="Suriyachadkun C."/>
            <person name="Panbangred W."/>
            <person name="Inahashi Y."/>
            <person name="Intra B."/>
        </authorList>
    </citation>
    <scope>NUCLEOTIDE SEQUENCE</scope>
    <source>
        <strain evidence="2">MCN248</strain>
    </source>
</reference>
<evidence type="ECO:0000256" key="1">
    <source>
        <dbReference type="SAM" id="Phobius"/>
    </source>
</evidence>
<comment type="caution">
    <text evidence="2">The sequence shown here is derived from an EMBL/GenBank/DDBJ whole genome shotgun (WGS) entry which is preliminary data.</text>
</comment>
<sequence length="110" mass="12296">MRLFRAGRRYVSRFDRGVFAAYLAGAYALIVVVATIYVEISIRQPGSQGLETLVLLAVTAPISMLLIYVPLHWLPAEVVIWLYSASGLAQAWLLWLIARGRRKKVPPTVV</sequence>
<evidence type="ECO:0000313" key="2">
    <source>
        <dbReference type="EMBL" id="MDA0638740.1"/>
    </source>
</evidence>
<dbReference type="EMBL" id="JAPNNL010000279">
    <property type="protein sequence ID" value="MDA0638740.1"/>
    <property type="molecule type" value="Genomic_DNA"/>
</dbReference>
<feature type="transmembrane region" description="Helical" evidence="1">
    <location>
        <begin position="80"/>
        <end position="98"/>
    </location>
</feature>
<dbReference type="Pfam" id="PF25637">
    <property type="entry name" value="DUF7942"/>
    <property type="match status" value="1"/>
</dbReference>
<name>A0ABT4SNU2_9ACTN</name>
<protein>
    <recommendedName>
        <fullName evidence="4">DUF4386 family protein</fullName>
    </recommendedName>
</protein>
<keyword evidence="1" id="KW-0812">Transmembrane</keyword>
<evidence type="ECO:0000313" key="3">
    <source>
        <dbReference type="Proteomes" id="UP001144036"/>
    </source>
</evidence>
<organism evidence="2 3">
    <name type="scientific">Nonomuraea corallina</name>
    <dbReference type="NCBI Taxonomy" id="2989783"/>
    <lineage>
        <taxon>Bacteria</taxon>
        <taxon>Bacillati</taxon>
        <taxon>Actinomycetota</taxon>
        <taxon>Actinomycetes</taxon>
        <taxon>Streptosporangiales</taxon>
        <taxon>Streptosporangiaceae</taxon>
        <taxon>Nonomuraea</taxon>
    </lineage>
</organism>
<proteinExistence type="predicted"/>
<evidence type="ECO:0008006" key="4">
    <source>
        <dbReference type="Google" id="ProtNLM"/>
    </source>
</evidence>
<dbReference type="InterPro" id="IPR057702">
    <property type="entry name" value="DUF7942"/>
</dbReference>
<dbReference type="NCBIfam" id="NF046119">
    <property type="entry name" value="memb_SCO4225"/>
    <property type="match status" value="1"/>
</dbReference>
<accession>A0ABT4SNU2</accession>
<keyword evidence="1" id="KW-1133">Transmembrane helix</keyword>
<dbReference type="RefSeq" id="WP_270159691.1">
    <property type="nucleotide sequence ID" value="NZ_JAPNNL010000279.1"/>
</dbReference>
<dbReference type="Proteomes" id="UP001144036">
    <property type="component" value="Unassembled WGS sequence"/>
</dbReference>
<keyword evidence="3" id="KW-1185">Reference proteome</keyword>
<gene>
    <name evidence="2" type="ORF">OUY22_35475</name>
</gene>